<proteinExistence type="inferred from homology"/>
<reference evidence="9 10" key="1">
    <citation type="submission" date="2023-02" db="EMBL/GenBank/DDBJ databases">
        <title>Microbacterium betulae sp. nov., isolated from birch wood.</title>
        <authorList>
            <person name="Pasciak M."/>
            <person name="Pawlik K.J."/>
            <person name="Martynowski D."/>
            <person name="Laczmanski L."/>
            <person name="Ciekot J."/>
            <person name="Szponar B."/>
            <person name="Wojcik-Fatla A."/>
            <person name="Mackiewicz B."/>
            <person name="Farian E."/>
            <person name="Cholewa G."/>
            <person name="Cholewa A."/>
            <person name="Dutkiewicz J."/>
        </authorList>
    </citation>
    <scope>NUCLEOTIDE SEQUENCE [LARGE SCALE GENOMIC DNA]</scope>
    <source>
        <strain evidence="9 10">AB</strain>
    </source>
</reference>
<keyword evidence="6 7" id="KW-0472">Membrane</keyword>
<sequence>MSRFLVRRVLHALIVLWLAFTLSFAVLFVVPGDPVELMLGDEQLRQLSAEQLAAIKAEFGTDRPFVVQYLDQLGGLLRGDLGSSYQNGVDVTTLLVQAAPSTLALAFSALVVGLVLGFGIALSAALTHRAWLRGLLLALPPLSASLPTFWVGLVLLQVFSFQLGWLPAFGARGPSGIVLPAISLGIPISAAIAQVLHKSLTTTVAEPYADVLRAKGVGHLRLFFRHALRNASLPTLTTVGLVVAGLLGGAVLTETVFSRNGLGQLAATAVSQKDVPVVQGVVLLAAAVFVVVSLIVDLLYTVLDPRIRLEKAAA</sequence>
<dbReference type="EMBL" id="CP118157">
    <property type="protein sequence ID" value="WOF22912.1"/>
    <property type="molecule type" value="Genomic_DNA"/>
</dbReference>
<evidence type="ECO:0000256" key="4">
    <source>
        <dbReference type="ARBA" id="ARBA00022692"/>
    </source>
</evidence>
<comment type="similarity">
    <text evidence="7">Belongs to the binding-protein-dependent transport system permease family.</text>
</comment>
<comment type="subcellular location">
    <subcellularLocation>
        <location evidence="1 7">Cell membrane</location>
        <topology evidence="1 7">Multi-pass membrane protein</topology>
    </subcellularLocation>
</comment>
<dbReference type="Gene3D" id="1.10.3720.10">
    <property type="entry name" value="MetI-like"/>
    <property type="match status" value="1"/>
</dbReference>
<dbReference type="PANTHER" id="PTHR43163">
    <property type="entry name" value="DIPEPTIDE TRANSPORT SYSTEM PERMEASE PROTEIN DPPB-RELATED"/>
    <property type="match status" value="1"/>
</dbReference>
<evidence type="ECO:0000313" key="10">
    <source>
        <dbReference type="Proteomes" id="UP001305498"/>
    </source>
</evidence>
<evidence type="ECO:0000256" key="3">
    <source>
        <dbReference type="ARBA" id="ARBA00022475"/>
    </source>
</evidence>
<dbReference type="InterPro" id="IPR045621">
    <property type="entry name" value="BPD_transp_1_N"/>
</dbReference>
<evidence type="ECO:0000256" key="6">
    <source>
        <dbReference type="ARBA" id="ARBA00023136"/>
    </source>
</evidence>
<feature type="transmembrane region" description="Helical" evidence="7">
    <location>
        <begin position="177"/>
        <end position="196"/>
    </location>
</feature>
<dbReference type="RefSeq" id="WP_317139384.1">
    <property type="nucleotide sequence ID" value="NZ_CP118157.1"/>
</dbReference>
<keyword evidence="5 7" id="KW-1133">Transmembrane helix</keyword>
<dbReference type="GO" id="GO:0005886">
    <property type="term" value="C:plasma membrane"/>
    <property type="evidence" value="ECO:0007669"/>
    <property type="project" value="UniProtKB-SubCell"/>
</dbReference>
<dbReference type="CDD" id="cd06261">
    <property type="entry name" value="TM_PBP2"/>
    <property type="match status" value="1"/>
</dbReference>
<feature type="transmembrane region" description="Helical" evidence="7">
    <location>
        <begin position="231"/>
        <end position="252"/>
    </location>
</feature>
<keyword evidence="3" id="KW-1003">Cell membrane</keyword>
<dbReference type="KEGG" id="mbet:N8K70_16190"/>
<evidence type="ECO:0000313" key="9">
    <source>
        <dbReference type="EMBL" id="WOF22912.1"/>
    </source>
</evidence>
<keyword evidence="4 7" id="KW-0812">Transmembrane</keyword>
<accession>A0AA97FK02</accession>
<dbReference type="InterPro" id="IPR000515">
    <property type="entry name" value="MetI-like"/>
</dbReference>
<evidence type="ECO:0000256" key="7">
    <source>
        <dbReference type="RuleBase" id="RU363032"/>
    </source>
</evidence>
<dbReference type="PROSITE" id="PS50928">
    <property type="entry name" value="ABC_TM1"/>
    <property type="match status" value="1"/>
</dbReference>
<feature type="transmembrane region" description="Helical" evidence="7">
    <location>
        <begin position="281"/>
        <end position="303"/>
    </location>
</feature>
<evidence type="ECO:0000256" key="1">
    <source>
        <dbReference type="ARBA" id="ARBA00004651"/>
    </source>
</evidence>
<keyword evidence="2 7" id="KW-0813">Transport</keyword>
<dbReference type="PANTHER" id="PTHR43163:SF6">
    <property type="entry name" value="DIPEPTIDE TRANSPORT SYSTEM PERMEASE PROTEIN DPPB-RELATED"/>
    <property type="match status" value="1"/>
</dbReference>
<dbReference type="Proteomes" id="UP001305498">
    <property type="component" value="Chromosome"/>
</dbReference>
<dbReference type="GO" id="GO:0055085">
    <property type="term" value="P:transmembrane transport"/>
    <property type="evidence" value="ECO:0007669"/>
    <property type="project" value="InterPro"/>
</dbReference>
<dbReference type="Pfam" id="PF19300">
    <property type="entry name" value="BPD_transp_1_N"/>
    <property type="match status" value="1"/>
</dbReference>
<name>A0AA97FK02_9MICO</name>
<dbReference type="SUPFAM" id="SSF161098">
    <property type="entry name" value="MetI-like"/>
    <property type="match status" value="1"/>
</dbReference>
<protein>
    <submittedName>
        <fullName evidence="9">ABC transporter permease</fullName>
    </submittedName>
</protein>
<dbReference type="InterPro" id="IPR035906">
    <property type="entry name" value="MetI-like_sf"/>
</dbReference>
<feature type="transmembrane region" description="Helical" evidence="7">
    <location>
        <begin position="103"/>
        <end position="126"/>
    </location>
</feature>
<feature type="domain" description="ABC transmembrane type-1" evidence="8">
    <location>
        <begin position="99"/>
        <end position="300"/>
    </location>
</feature>
<gene>
    <name evidence="9" type="ORF">N8K70_16190</name>
</gene>
<evidence type="ECO:0000256" key="5">
    <source>
        <dbReference type="ARBA" id="ARBA00022989"/>
    </source>
</evidence>
<organism evidence="9 10">
    <name type="scientific">Microbacterium betulae</name>
    <dbReference type="NCBI Taxonomy" id="2981139"/>
    <lineage>
        <taxon>Bacteria</taxon>
        <taxon>Bacillati</taxon>
        <taxon>Actinomycetota</taxon>
        <taxon>Actinomycetes</taxon>
        <taxon>Micrococcales</taxon>
        <taxon>Microbacteriaceae</taxon>
        <taxon>Microbacterium</taxon>
    </lineage>
</organism>
<dbReference type="AlphaFoldDB" id="A0AA97FK02"/>
<dbReference type="Pfam" id="PF00528">
    <property type="entry name" value="BPD_transp_1"/>
    <property type="match status" value="1"/>
</dbReference>
<evidence type="ECO:0000259" key="8">
    <source>
        <dbReference type="PROSITE" id="PS50928"/>
    </source>
</evidence>
<keyword evidence="10" id="KW-1185">Reference proteome</keyword>
<evidence type="ECO:0000256" key="2">
    <source>
        <dbReference type="ARBA" id="ARBA00022448"/>
    </source>
</evidence>